<dbReference type="InterPro" id="IPR000515">
    <property type="entry name" value="MetI-like"/>
</dbReference>
<evidence type="ECO:0000256" key="2">
    <source>
        <dbReference type="ARBA" id="ARBA00022448"/>
    </source>
</evidence>
<dbReference type="SUPFAM" id="SSF161098">
    <property type="entry name" value="MetI-like"/>
    <property type="match status" value="1"/>
</dbReference>
<comment type="caution">
    <text evidence="10">The sequence shown here is derived from an EMBL/GenBank/DDBJ whole genome shotgun (WGS) entry which is preliminary data.</text>
</comment>
<dbReference type="GO" id="GO:0055085">
    <property type="term" value="P:transmembrane transport"/>
    <property type="evidence" value="ECO:0007669"/>
    <property type="project" value="InterPro"/>
</dbReference>
<keyword evidence="11" id="KW-1185">Reference proteome</keyword>
<sequence length="324" mass="35453">MPSSTAAPERSTTDRARARRRREATAGWLYALPSAVIIVILFLVPLGLAFWMSLNDWPLIGRPEFNAPDNYAAIGQNQLFLDSVGFTLKYTVVTTVIYLVIGLALALLVQNARPGVGFFRTAFLLPSAVGLASASLLFYALYNNDYGPLGDIFGFFGLPVPDFLGTPDNAFASTVVMVTWRFAGFNMIILLTGLQAIPVEVYEAARADGANWWQILRQITLPLLKPTIALILVLTITGSILAFEPFYVLTAGGPSNSTVTMVITMFREAFSLYDLGSAAAIAMVLLVALVAINALQLALFRDRDTAGRRRFFGRRAAITEEERR</sequence>
<evidence type="ECO:0000256" key="5">
    <source>
        <dbReference type="ARBA" id="ARBA00022989"/>
    </source>
</evidence>
<reference evidence="9 12" key="2">
    <citation type="submission" date="2020-07" db="EMBL/GenBank/DDBJ databases">
        <title>Sequencing the genomes of 1000 actinobacteria strains.</title>
        <authorList>
            <person name="Klenk H.-P."/>
        </authorList>
    </citation>
    <scope>NUCLEOTIDE SEQUENCE [LARGE SCALE GENOMIC DNA]</scope>
    <source>
        <strain evidence="9 12">DSM 23870</strain>
    </source>
</reference>
<reference evidence="10 11" key="1">
    <citation type="submission" date="2019-01" db="EMBL/GenBank/DDBJ databases">
        <title>Agromyces.</title>
        <authorList>
            <person name="Li J."/>
        </authorList>
    </citation>
    <scope>NUCLEOTIDE SEQUENCE [LARGE SCALE GENOMIC DNA]</scope>
    <source>
        <strain evidence="10 11">DSM 23870</strain>
    </source>
</reference>
<evidence type="ECO:0000259" key="8">
    <source>
        <dbReference type="PROSITE" id="PS50928"/>
    </source>
</evidence>
<dbReference type="EMBL" id="JACCBI010000001">
    <property type="protein sequence ID" value="NYD67288.1"/>
    <property type="molecule type" value="Genomic_DNA"/>
</dbReference>
<keyword evidence="6 7" id="KW-0472">Membrane</keyword>
<dbReference type="Gene3D" id="1.10.3720.10">
    <property type="entry name" value="MetI-like"/>
    <property type="match status" value="1"/>
</dbReference>
<dbReference type="GO" id="GO:0005886">
    <property type="term" value="C:plasma membrane"/>
    <property type="evidence" value="ECO:0007669"/>
    <property type="project" value="UniProtKB-SubCell"/>
</dbReference>
<evidence type="ECO:0000313" key="9">
    <source>
        <dbReference type="EMBL" id="NYD67288.1"/>
    </source>
</evidence>
<keyword evidence="3" id="KW-1003">Cell membrane</keyword>
<dbReference type="CDD" id="cd06261">
    <property type="entry name" value="TM_PBP2"/>
    <property type="match status" value="1"/>
</dbReference>
<feature type="transmembrane region" description="Helical" evidence="7">
    <location>
        <begin position="121"/>
        <end position="142"/>
    </location>
</feature>
<keyword evidence="9" id="KW-0762">Sugar transport</keyword>
<dbReference type="Proteomes" id="UP000292686">
    <property type="component" value="Unassembled WGS sequence"/>
</dbReference>
<dbReference type="RefSeq" id="WP_129173648.1">
    <property type="nucleotide sequence ID" value="NZ_JACCBI010000001.1"/>
</dbReference>
<dbReference type="Pfam" id="PF00528">
    <property type="entry name" value="BPD_transp_1"/>
    <property type="match status" value="1"/>
</dbReference>
<feature type="transmembrane region" description="Helical" evidence="7">
    <location>
        <begin position="275"/>
        <end position="300"/>
    </location>
</feature>
<feature type="transmembrane region" description="Helical" evidence="7">
    <location>
        <begin position="223"/>
        <end position="243"/>
    </location>
</feature>
<feature type="transmembrane region" description="Helical" evidence="7">
    <location>
        <begin position="182"/>
        <end position="202"/>
    </location>
</feature>
<keyword evidence="4 7" id="KW-0812">Transmembrane</keyword>
<evidence type="ECO:0000313" key="11">
    <source>
        <dbReference type="Proteomes" id="UP000292686"/>
    </source>
</evidence>
<dbReference type="PANTHER" id="PTHR30193">
    <property type="entry name" value="ABC TRANSPORTER PERMEASE PROTEIN"/>
    <property type="match status" value="1"/>
</dbReference>
<organism evidence="10 11">
    <name type="scientific">Agromyces atrinae</name>
    <dbReference type="NCBI Taxonomy" id="592376"/>
    <lineage>
        <taxon>Bacteria</taxon>
        <taxon>Bacillati</taxon>
        <taxon>Actinomycetota</taxon>
        <taxon>Actinomycetes</taxon>
        <taxon>Micrococcales</taxon>
        <taxon>Microbacteriaceae</taxon>
        <taxon>Agromyces</taxon>
    </lineage>
</organism>
<dbReference type="InterPro" id="IPR035906">
    <property type="entry name" value="MetI-like_sf"/>
</dbReference>
<accession>A0A4Q2M9Z4</accession>
<evidence type="ECO:0000313" key="10">
    <source>
        <dbReference type="EMBL" id="RXZ86881.1"/>
    </source>
</evidence>
<dbReference type="AlphaFoldDB" id="A0A4Q2M9Z4"/>
<keyword evidence="2 7" id="KW-0813">Transport</keyword>
<dbReference type="PROSITE" id="PS50928">
    <property type="entry name" value="ABC_TM1"/>
    <property type="match status" value="1"/>
</dbReference>
<dbReference type="OrthoDB" id="145927at2"/>
<gene>
    <name evidence="9" type="ORF">BJ972_001807</name>
    <name evidence="10" type="ORF">ESP50_07410</name>
</gene>
<name>A0A4Q2M9Z4_9MICO</name>
<evidence type="ECO:0000256" key="6">
    <source>
        <dbReference type="ARBA" id="ARBA00023136"/>
    </source>
</evidence>
<proteinExistence type="inferred from homology"/>
<keyword evidence="5 7" id="KW-1133">Transmembrane helix</keyword>
<feature type="transmembrane region" description="Helical" evidence="7">
    <location>
        <begin position="90"/>
        <end position="109"/>
    </location>
</feature>
<evidence type="ECO:0000313" key="12">
    <source>
        <dbReference type="Proteomes" id="UP000581087"/>
    </source>
</evidence>
<feature type="domain" description="ABC transmembrane type-1" evidence="8">
    <location>
        <begin position="84"/>
        <end position="296"/>
    </location>
</feature>
<comment type="similarity">
    <text evidence="7">Belongs to the binding-protein-dependent transport system permease family.</text>
</comment>
<comment type="subcellular location">
    <subcellularLocation>
        <location evidence="1 7">Cell membrane</location>
        <topology evidence="1 7">Multi-pass membrane protein</topology>
    </subcellularLocation>
</comment>
<evidence type="ECO:0000256" key="1">
    <source>
        <dbReference type="ARBA" id="ARBA00004651"/>
    </source>
</evidence>
<dbReference type="PANTHER" id="PTHR30193:SF41">
    <property type="entry name" value="DIACETYLCHITOBIOSE UPTAKE SYSTEM PERMEASE PROTEIN NGCF"/>
    <property type="match status" value="1"/>
</dbReference>
<evidence type="ECO:0000256" key="7">
    <source>
        <dbReference type="RuleBase" id="RU363032"/>
    </source>
</evidence>
<dbReference type="InterPro" id="IPR051393">
    <property type="entry name" value="ABC_transporter_permease"/>
</dbReference>
<dbReference type="EMBL" id="SDPM01000003">
    <property type="protein sequence ID" value="RXZ86881.1"/>
    <property type="molecule type" value="Genomic_DNA"/>
</dbReference>
<evidence type="ECO:0000256" key="3">
    <source>
        <dbReference type="ARBA" id="ARBA00022475"/>
    </source>
</evidence>
<dbReference type="Proteomes" id="UP000581087">
    <property type="component" value="Unassembled WGS sequence"/>
</dbReference>
<protein>
    <submittedName>
        <fullName evidence="9">Multiple sugar transport system permease protein</fullName>
    </submittedName>
    <submittedName>
        <fullName evidence="10">Sugar ABC transporter permease</fullName>
    </submittedName>
</protein>
<evidence type="ECO:0000256" key="4">
    <source>
        <dbReference type="ARBA" id="ARBA00022692"/>
    </source>
</evidence>
<feature type="transmembrane region" description="Helical" evidence="7">
    <location>
        <begin position="27"/>
        <end position="52"/>
    </location>
</feature>